<dbReference type="GO" id="GO:0003824">
    <property type="term" value="F:catalytic activity"/>
    <property type="evidence" value="ECO:0007669"/>
    <property type="project" value="InterPro"/>
</dbReference>
<dbReference type="InterPro" id="IPR005000">
    <property type="entry name" value="Aldolase/citrate-lyase_domain"/>
</dbReference>
<dbReference type="InterPro" id="IPR040442">
    <property type="entry name" value="Pyrv_kinase-like_dom_sf"/>
</dbReference>
<gene>
    <name evidence="7" type="ORF">Esi_0395_0015</name>
</gene>
<dbReference type="Proteomes" id="UP000002630">
    <property type="component" value="Unassembled WGS sequence"/>
</dbReference>
<protein>
    <recommendedName>
        <fullName evidence="6">HpcH/HpaI aldolase/citrate lyase domain-containing protein</fullName>
    </recommendedName>
</protein>
<evidence type="ECO:0000256" key="2">
    <source>
        <dbReference type="ARBA" id="ARBA00022723"/>
    </source>
</evidence>
<comment type="cofactor">
    <cofactor evidence="1">
        <name>Mg(2+)</name>
        <dbReference type="ChEBI" id="CHEBI:18420"/>
    </cofactor>
</comment>
<feature type="binding site" evidence="5">
    <location>
        <position position="146"/>
    </location>
    <ligand>
        <name>Mg(2+)</name>
        <dbReference type="ChEBI" id="CHEBI:18420"/>
    </ligand>
</feature>
<dbReference type="InterPro" id="IPR015813">
    <property type="entry name" value="Pyrv/PenolPyrv_kinase-like_dom"/>
</dbReference>
<feature type="binding site" evidence="4">
    <location>
        <position position="119"/>
    </location>
    <ligand>
        <name>substrate</name>
    </ligand>
</feature>
<evidence type="ECO:0000256" key="1">
    <source>
        <dbReference type="ARBA" id="ARBA00001946"/>
    </source>
</evidence>
<dbReference type="Gene3D" id="3.20.20.60">
    <property type="entry name" value="Phosphoenolpyruvate-binding domains"/>
    <property type="match status" value="1"/>
</dbReference>
<dbReference type="EMBL" id="FN649760">
    <property type="protein sequence ID" value="CBJ32954.1"/>
    <property type="molecule type" value="Genomic_DNA"/>
</dbReference>
<feature type="domain" description="HpcH/HpaI aldolase/citrate lyase" evidence="6">
    <location>
        <begin position="2"/>
        <end position="214"/>
    </location>
</feature>
<evidence type="ECO:0000256" key="5">
    <source>
        <dbReference type="PIRSR" id="PIRSR015582-2"/>
    </source>
</evidence>
<dbReference type="InterPro" id="IPR011206">
    <property type="entry name" value="Citrate_lyase_beta/mcl1/mcl2"/>
</dbReference>
<sequence length="288" mass="31349">MRSVLYTPGSSRHLYKIREIACDASLIDLEDGVAPEAKDNARERVCSEVAKGGYGRKAVVVRINSLDSPWGEDDIREVAKLTVDAVVIPKVESAADVKRVADLLRHHGAKDTDLWCMIETPLGVTRANEIASAHETVSCLVLGTSDLTRDLQANHTPDRTPLLYSLSRCILAARTYGLRCLDGVHLDMTDAEGFERACRQGRDMGMDGKTLIHPSTVAVANWFFGPNASEVEQAYRVVEAHEEAAARGEGCAVLDGSLVERLHAENARRIIELHESIAALEAGHEAGT</sequence>
<keyword evidence="3 5" id="KW-0460">Magnesium</keyword>
<accession>D7G072</accession>
<keyword evidence="2 5" id="KW-0479">Metal-binding</keyword>
<reference evidence="7 8" key="1">
    <citation type="journal article" date="2010" name="Nature">
        <title>The Ectocarpus genome and the independent evolution of multicellularity in brown algae.</title>
        <authorList>
            <person name="Cock J.M."/>
            <person name="Sterck L."/>
            <person name="Rouze P."/>
            <person name="Scornet D."/>
            <person name="Allen A.E."/>
            <person name="Amoutzias G."/>
            <person name="Anthouard V."/>
            <person name="Artiguenave F."/>
            <person name="Aury J.M."/>
            <person name="Badger J.H."/>
            <person name="Beszteri B."/>
            <person name="Billiau K."/>
            <person name="Bonnet E."/>
            <person name="Bothwell J.H."/>
            <person name="Bowler C."/>
            <person name="Boyen C."/>
            <person name="Brownlee C."/>
            <person name="Carrano C.J."/>
            <person name="Charrier B."/>
            <person name="Cho G.Y."/>
            <person name="Coelho S.M."/>
            <person name="Collen J."/>
            <person name="Corre E."/>
            <person name="Da Silva C."/>
            <person name="Delage L."/>
            <person name="Delaroque N."/>
            <person name="Dittami S.M."/>
            <person name="Doulbeau S."/>
            <person name="Elias M."/>
            <person name="Farnham G."/>
            <person name="Gachon C.M."/>
            <person name="Gschloessl B."/>
            <person name="Heesch S."/>
            <person name="Jabbari K."/>
            <person name="Jubin C."/>
            <person name="Kawai H."/>
            <person name="Kimura K."/>
            <person name="Kloareg B."/>
            <person name="Kupper F.C."/>
            <person name="Lang D."/>
            <person name="Le Bail A."/>
            <person name="Leblanc C."/>
            <person name="Lerouge P."/>
            <person name="Lohr M."/>
            <person name="Lopez P.J."/>
            <person name="Martens C."/>
            <person name="Maumus F."/>
            <person name="Michel G."/>
            <person name="Miranda-Saavedra D."/>
            <person name="Morales J."/>
            <person name="Moreau H."/>
            <person name="Motomura T."/>
            <person name="Nagasato C."/>
            <person name="Napoli C.A."/>
            <person name="Nelson D.R."/>
            <person name="Nyvall-Collen P."/>
            <person name="Peters A.F."/>
            <person name="Pommier C."/>
            <person name="Potin P."/>
            <person name="Poulain J."/>
            <person name="Quesneville H."/>
            <person name="Read B."/>
            <person name="Rensing S.A."/>
            <person name="Ritter A."/>
            <person name="Rousvoal S."/>
            <person name="Samanta M."/>
            <person name="Samson G."/>
            <person name="Schroeder D.C."/>
            <person name="Segurens B."/>
            <person name="Strittmatter M."/>
            <person name="Tonon T."/>
            <person name="Tregear J.W."/>
            <person name="Valentin K."/>
            <person name="von Dassow P."/>
            <person name="Yamagishi T."/>
            <person name="Van de Peer Y."/>
            <person name="Wincker P."/>
        </authorList>
    </citation>
    <scope>NUCLEOTIDE SEQUENCE [LARGE SCALE GENOMIC DNA]</scope>
    <source>
        <strain evidence="8">Ec32 / CCAP1310/4</strain>
    </source>
</reference>
<dbReference type="InParanoid" id="D7G072"/>
<feature type="binding site" evidence="4">
    <location>
        <position position="62"/>
    </location>
    <ligand>
        <name>substrate</name>
    </ligand>
</feature>
<organism evidence="7 8">
    <name type="scientific">Ectocarpus siliculosus</name>
    <name type="common">Brown alga</name>
    <name type="synonym">Conferva siliculosa</name>
    <dbReference type="NCBI Taxonomy" id="2880"/>
    <lineage>
        <taxon>Eukaryota</taxon>
        <taxon>Sar</taxon>
        <taxon>Stramenopiles</taxon>
        <taxon>Ochrophyta</taxon>
        <taxon>PX clade</taxon>
        <taxon>Phaeophyceae</taxon>
        <taxon>Ectocarpales</taxon>
        <taxon>Ectocarpaceae</taxon>
        <taxon>Ectocarpus</taxon>
    </lineage>
</organism>
<dbReference type="PANTHER" id="PTHR32308">
    <property type="entry name" value="LYASE BETA SUBUNIT, PUTATIVE (AFU_ORTHOLOGUE AFUA_4G13030)-RELATED"/>
    <property type="match status" value="1"/>
</dbReference>
<dbReference type="OrthoDB" id="1773at2759"/>
<evidence type="ECO:0000313" key="8">
    <source>
        <dbReference type="Proteomes" id="UP000002630"/>
    </source>
</evidence>
<evidence type="ECO:0000256" key="4">
    <source>
        <dbReference type="PIRSR" id="PIRSR015582-1"/>
    </source>
</evidence>
<dbReference type="STRING" id="2880.D7G072"/>
<name>D7G072_ECTSI</name>
<keyword evidence="8" id="KW-1185">Reference proteome</keyword>
<evidence type="ECO:0000259" key="6">
    <source>
        <dbReference type="Pfam" id="PF03328"/>
    </source>
</evidence>
<evidence type="ECO:0000256" key="3">
    <source>
        <dbReference type="ARBA" id="ARBA00022842"/>
    </source>
</evidence>
<proteinExistence type="predicted"/>
<feature type="binding site" evidence="5">
    <location>
        <position position="119"/>
    </location>
    <ligand>
        <name>Mg(2+)</name>
        <dbReference type="ChEBI" id="CHEBI:18420"/>
    </ligand>
</feature>
<evidence type="ECO:0000313" key="7">
    <source>
        <dbReference type="EMBL" id="CBJ32954.1"/>
    </source>
</evidence>
<dbReference type="PANTHER" id="PTHR32308:SF10">
    <property type="entry name" value="CITRATE LYASE SUBUNIT BETA"/>
    <property type="match status" value="1"/>
</dbReference>
<dbReference type="GO" id="GO:0006107">
    <property type="term" value="P:oxaloacetate metabolic process"/>
    <property type="evidence" value="ECO:0007669"/>
    <property type="project" value="TreeGrafter"/>
</dbReference>
<dbReference type="SUPFAM" id="SSF51621">
    <property type="entry name" value="Phosphoenolpyruvate/pyruvate domain"/>
    <property type="match status" value="1"/>
</dbReference>
<dbReference type="AlphaFoldDB" id="D7G072"/>
<dbReference type="PIRSF" id="PIRSF015582">
    <property type="entry name" value="Cit_lyase_B"/>
    <property type="match status" value="1"/>
</dbReference>
<dbReference type="eggNOG" id="ENOG502QQPK">
    <property type="taxonomic scope" value="Eukaryota"/>
</dbReference>
<dbReference type="GO" id="GO:0000287">
    <property type="term" value="F:magnesium ion binding"/>
    <property type="evidence" value="ECO:0007669"/>
    <property type="project" value="TreeGrafter"/>
</dbReference>
<dbReference type="Pfam" id="PF03328">
    <property type="entry name" value="HpcH_HpaI"/>
    <property type="match status" value="1"/>
</dbReference>